<comment type="caution">
    <text evidence="2">The sequence shown here is derived from an EMBL/GenBank/DDBJ whole genome shotgun (WGS) entry which is preliminary data.</text>
</comment>
<gene>
    <name evidence="2" type="ORF">DF3PA_140066</name>
</gene>
<dbReference type="AlphaFoldDB" id="A0A564WB25"/>
<evidence type="ECO:0000313" key="2">
    <source>
        <dbReference type="EMBL" id="VUX45685.1"/>
    </source>
</evidence>
<reference evidence="2" key="1">
    <citation type="submission" date="2018-11" db="EMBL/GenBank/DDBJ databases">
        <authorList>
            <person name="Onetto C."/>
        </authorList>
    </citation>
    <scope>NUCLEOTIDE SEQUENCE [LARGE SCALE GENOMIC DNA]</scope>
</reference>
<dbReference type="EMBL" id="UXAT02000006">
    <property type="protein sequence ID" value="VUX45685.1"/>
    <property type="molecule type" value="Genomic_DNA"/>
</dbReference>
<sequence length="174" mass="19262">MPRMPAGVVPRRGSSRQRSRPWRAWALPWSGSSLRSDPPSARNRMKWGPSFTPLSRPPSPTPRRCLSPRIGRTTTGSTFPPTLGEDWRHAASVRSRRSRPIPMRMTGFSAFAAPPMRATATTGVSFRRSFSNPETRPASGAMRADAGRECQTMPHLWLLIGFCLIVMVATCTLS</sequence>
<evidence type="ECO:0000256" key="1">
    <source>
        <dbReference type="SAM" id="MobiDB-lite"/>
    </source>
</evidence>
<accession>A0A564WB25</accession>
<evidence type="ECO:0000313" key="3">
    <source>
        <dbReference type="Proteomes" id="UP000326641"/>
    </source>
</evidence>
<name>A0A564WB25_9PROT</name>
<proteinExistence type="predicted"/>
<feature type="region of interest" description="Disordered" evidence="1">
    <location>
        <begin position="1"/>
        <end position="98"/>
    </location>
</feature>
<organism evidence="2 3">
    <name type="scientific">Candidatus Defluviicoccus seviourii</name>
    <dbReference type="NCBI Taxonomy" id="2565273"/>
    <lineage>
        <taxon>Bacteria</taxon>
        <taxon>Pseudomonadati</taxon>
        <taxon>Pseudomonadota</taxon>
        <taxon>Alphaproteobacteria</taxon>
        <taxon>Rhodospirillales</taxon>
        <taxon>Rhodospirillaceae</taxon>
        <taxon>Defluviicoccus</taxon>
    </lineage>
</organism>
<dbReference type="Proteomes" id="UP000326641">
    <property type="component" value="Unassembled WGS sequence"/>
</dbReference>
<protein>
    <submittedName>
        <fullName evidence="2">Uncharacterized protein</fullName>
    </submittedName>
</protein>
<keyword evidence="3" id="KW-1185">Reference proteome</keyword>